<dbReference type="AlphaFoldDB" id="A0AA38C439"/>
<organism evidence="1 2">
    <name type="scientific">Taxus chinensis</name>
    <name type="common">Chinese yew</name>
    <name type="synonym">Taxus wallichiana var. chinensis</name>
    <dbReference type="NCBI Taxonomy" id="29808"/>
    <lineage>
        <taxon>Eukaryota</taxon>
        <taxon>Viridiplantae</taxon>
        <taxon>Streptophyta</taxon>
        <taxon>Embryophyta</taxon>
        <taxon>Tracheophyta</taxon>
        <taxon>Spermatophyta</taxon>
        <taxon>Pinopsida</taxon>
        <taxon>Pinidae</taxon>
        <taxon>Conifers II</taxon>
        <taxon>Cupressales</taxon>
        <taxon>Taxaceae</taxon>
        <taxon>Taxus</taxon>
    </lineage>
</organism>
<keyword evidence="2" id="KW-1185">Reference proteome</keyword>
<gene>
    <name evidence="1" type="ORF">KI387_033440</name>
</gene>
<feature type="non-terminal residue" evidence="1">
    <location>
        <position position="1"/>
    </location>
</feature>
<protein>
    <submittedName>
        <fullName evidence="1">Uncharacterized protein</fullName>
    </submittedName>
</protein>
<evidence type="ECO:0000313" key="2">
    <source>
        <dbReference type="Proteomes" id="UP000824469"/>
    </source>
</evidence>
<proteinExistence type="predicted"/>
<evidence type="ECO:0000313" key="1">
    <source>
        <dbReference type="EMBL" id="KAH9289323.1"/>
    </source>
</evidence>
<dbReference type="Proteomes" id="UP000824469">
    <property type="component" value="Unassembled WGS sequence"/>
</dbReference>
<name>A0AA38C439_TAXCH</name>
<comment type="caution">
    <text evidence="1">The sequence shown here is derived from an EMBL/GenBank/DDBJ whole genome shotgun (WGS) entry which is preliminary data.</text>
</comment>
<dbReference type="EMBL" id="JAHRHJ020003813">
    <property type="protein sequence ID" value="KAH9289323.1"/>
    <property type="molecule type" value="Genomic_DNA"/>
</dbReference>
<reference evidence="1 2" key="1">
    <citation type="journal article" date="2021" name="Nat. Plants">
        <title>The Taxus genome provides insights into paclitaxel biosynthesis.</title>
        <authorList>
            <person name="Xiong X."/>
            <person name="Gou J."/>
            <person name="Liao Q."/>
            <person name="Li Y."/>
            <person name="Zhou Q."/>
            <person name="Bi G."/>
            <person name="Li C."/>
            <person name="Du R."/>
            <person name="Wang X."/>
            <person name="Sun T."/>
            <person name="Guo L."/>
            <person name="Liang H."/>
            <person name="Lu P."/>
            <person name="Wu Y."/>
            <person name="Zhang Z."/>
            <person name="Ro D.K."/>
            <person name="Shang Y."/>
            <person name="Huang S."/>
            <person name="Yan J."/>
        </authorList>
    </citation>
    <scope>NUCLEOTIDE SEQUENCE [LARGE SCALE GENOMIC DNA]</scope>
    <source>
        <strain evidence="1">Ta-2019</strain>
    </source>
</reference>
<accession>A0AA38C439</accession>
<sequence length="57" mass="6664">PFSVLACDIRQGVRSEIHAPMRNFLRTPNNLVEWHRRLILVAAIEKRKLNVPKSIQM</sequence>